<keyword evidence="3" id="KW-1003">Cell membrane</keyword>
<feature type="transmembrane region" description="Helical" evidence="8">
    <location>
        <begin position="159"/>
        <end position="182"/>
    </location>
</feature>
<dbReference type="PROSITE" id="PS50850">
    <property type="entry name" value="MFS"/>
    <property type="match status" value="1"/>
</dbReference>
<sequence>MHRSPGYDHADATASHRLAPGTLATIVLANAIEFFDYFCYTVFAAFIARAFFPHAVGACATLLSLGTFAAGFLSRPVGALVIGTQADTAGRKPALLLTAALVTAGSLGVALTPGYATLGILAPIAVLLCRILQGLAVGGEMGSSGALLIEHCPAGQKNLYAGWLMAGQGLALVAAGACGIVLHDLLTPEQIGRWGWRVPFALAAALIPVQIYLRRHIAETWQPPHDGRQFRGRLVRLRWQWLLAVVLIFGGTVPTYVATYSTTFGVAGASPSAYASFTTTAAVGMVTLALSVAGGWLADRIGQLRTIAFARALTMLSAVPSFHYAASHPQPGALFCVVALFAGLSALAGGPSIVVILEMFPARGRALAMSVVYATGVALFGGTTPFVVACVASWSGSQTAAGWYVCASAAATLIALHLLRVPNAAGTQGPAANA</sequence>
<protein>
    <submittedName>
        <fullName evidence="10">Major facilitator superfamily MFS_1</fullName>
    </submittedName>
</protein>
<feature type="transmembrane region" description="Helical" evidence="8">
    <location>
        <begin position="21"/>
        <end position="48"/>
    </location>
</feature>
<keyword evidence="7 8" id="KW-0472">Membrane</keyword>
<evidence type="ECO:0000256" key="1">
    <source>
        <dbReference type="ARBA" id="ARBA00004651"/>
    </source>
</evidence>
<evidence type="ECO:0000256" key="7">
    <source>
        <dbReference type="ARBA" id="ARBA00023136"/>
    </source>
</evidence>
<evidence type="ECO:0000256" key="8">
    <source>
        <dbReference type="SAM" id="Phobius"/>
    </source>
</evidence>
<keyword evidence="5" id="KW-0769">Symport</keyword>
<evidence type="ECO:0000256" key="5">
    <source>
        <dbReference type="ARBA" id="ARBA00022847"/>
    </source>
</evidence>
<dbReference type="STRING" id="640512.BC1003_3817"/>
<evidence type="ECO:0000256" key="3">
    <source>
        <dbReference type="ARBA" id="ARBA00022475"/>
    </source>
</evidence>
<dbReference type="GO" id="GO:0015293">
    <property type="term" value="F:symporter activity"/>
    <property type="evidence" value="ECO:0007669"/>
    <property type="project" value="UniProtKB-KW"/>
</dbReference>
<organism evidence="10">
    <name type="scientific">Burkholderia sp. (strain CCGE1003)</name>
    <dbReference type="NCBI Taxonomy" id="640512"/>
    <lineage>
        <taxon>Bacteria</taxon>
        <taxon>Pseudomonadati</taxon>
        <taxon>Pseudomonadota</taxon>
        <taxon>Betaproteobacteria</taxon>
        <taxon>Burkholderiales</taxon>
        <taxon>Burkholderiaceae</taxon>
        <taxon>Burkholderia</taxon>
    </lineage>
</organism>
<comment type="subcellular location">
    <subcellularLocation>
        <location evidence="1">Cell membrane</location>
        <topology evidence="1">Multi-pass membrane protein</topology>
    </subcellularLocation>
</comment>
<dbReference type="HOGENOM" id="CLU_001265_39_0_4"/>
<dbReference type="GO" id="GO:0005886">
    <property type="term" value="C:plasma membrane"/>
    <property type="evidence" value="ECO:0007669"/>
    <property type="project" value="UniProtKB-SubCell"/>
</dbReference>
<feature type="transmembrane region" description="Helical" evidence="8">
    <location>
        <begin position="401"/>
        <end position="419"/>
    </location>
</feature>
<reference evidence="10" key="1">
    <citation type="submission" date="2010-09" db="EMBL/GenBank/DDBJ databases">
        <title>Complete sequence of chromosome2 of Burkholderia sp. CCGE1003.</title>
        <authorList>
            <consortium name="US DOE Joint Genome Institute"/>
            <person name="Lucas S."/>
            <person name="Copeland A."/>
            <person name="Lapidus A."/>
            <person name="Cheng J.-F."/>
            <person name="Bruce D."/>
            <person name="Goodwin L."/>
            <person name="Pitluck S."/>
            <person name="Daligault H."/>
            <person name="Davenport K."/>
            <person name="Detter J.C."/>
            <person name="Han C."/>
            <person name="Tapia R."/>
            <person name="Land M."/>
            <person name="Hauser L."/>
            <person name="Jeffries C."/>
            <person name="Kyrpides N."/>
            <person name="Ivanova N."/>
            <person name="Ovchinnikova G."/>
            <person name="Martinez-Romero E."/>
            <person name="Rogel M.A."/>
            <person name="Auchtung J."/>
            <person name="Tiedje J.M."/>
            <person name="Woyke T."/>
        </authorList>
    </citation>
    <scope>NUCLEOTIDE SEQUENCE</scope>
    <source>
        <strain evidence="10">CCGE1003</strain>
    </source>
</reference>
<feature type="transmembrane region" description="Helical" evidence="8">
    <location>
        <begin position="241"/>
        <end position="261"/>
    </location>
</feature>
<keyword evidence="6 8" id="KW-1133">Transmembrane helix</keyword>
<name>E1TJD6_BURSG</name>
<dbReference type="PANTHER" id="PTHR43528">
    <property type="entry name" value="ALPHA-KETOGLUTARATE PERMEASE"/>
    <property type="match status" value="1"/>
</dbReference>
<dbReference type="InterPro" id="IPR020846">
    <property type="entry name" value="MFS_dom"/>
</dbReference>
<keyword evidence="4 8" id="KW-0812">Transmembrane</keyword>
<dbReference type="InterPro" id="IPR051084">
    <property type="entry name" value="H+-coupled_symporters"/>
</dbReference>
<dbReference type="EMBL" id="CP002218">
    <property type="protein sequence ID" value="ADN59756.1"/>
    <property type="molecule type" value="Genomic_DNA"/>
</dbReference>
<feature type="transmembrane region" description="Helical" evidence="8">
    <location>
        <begin position="332"/>
        <end position="359"/>
    </location>
</feature>
<dbReference type="SUPFAM" id="SSF103473">
    <property type="entry name" value="MFS general substrate transporter"/>
    <property type="match status" value="1"/>
</dbReference>
<dbReference type="PANTHER" id="PTHR43528:SF3">
    <property type="entry name" value="CITRATE-PROTON SYMPORTER"/>
    <property type="match status" value="1"/>
</dbReference>
<dbReference type="OrthoDB" id="9002864at2"/>
<evidence type="ECO:0000259" key="9">
    <source>
        <dbReference type="PROSITE" id="PS50850"/>
    </source>
</evidence>
<dbReference type="Gene3D" id="1.20.1250.20">
    <property type="entry name" value="MFS general substrate transporter like domains"/>
    <property type="match status" value="2"/>
</dbReference>
<proteinExistence type="predicted"/>
<feature type="domain" description="Major facilitator superfamily (MFS) profile" evidence="9">
    <location>
        <begin position="22"/>
        <end position="425"/>
    </location>
</feature>
<evidence type="ECO:0000256" key="2">
    <source>
        <dbReference type="ARBA" id="ARBA00022448"/>
    </source>
</evidence>
<evidence type="ECO:0000256" key="4">
    <source>
        <dbReference type="ARBA" id="ARBA00022692"/>
    </source>
</evidence>
<feature type="transmembrane region" description="Helical" evidence="8">
    <location>
        <begin position="273"/>
        <end position="296"/>
    </location>
</feature>
<evidence type="ECO:0000256" key="6">
    <source>
        <dbReference type="ARBA" id="ARBA00022989"/>
    </source>
</evidence>
<dbReference type="InterPro" id="IPR011701">
    <property type="entry name" value="MFS"/>
</dbReference>
<feature type="transmembrane region" description="Helical" evidence="8">
    <location>
        <begin position="94"/>
        <end position="112"/>
    </location>
</feature>
<feature type="transmembrane region" description="Helical" evidence="8">
    <location>
        <begin position="371"/>
        <end position="395"/>
    </location>
</feature>
<gene>
    <name evidence="10" type="ordered locus">BC1003_3817</name>
</gene>
<evidence type="ECO:0000313" key="10">
    <source>
        <dbReference type="EMBL" id="ADN59756.1"/>
    </source>
</evidence>
<dbReference type="KEGG" id="bgf:BC1003_3817"/>
<dbReference type="InterPro" id="IPR036259">
    <property type="entry name" value="MFS_trans_sf"/>
</dbReference>
<dbReference type="AlphaFoldDB" id="E1TJD6"/>
<feature type="transmembrane region" description="Helical" evidence="8">
    <location>
        <begin position="118"/>
        <end position="138"/>
    </location>
</feature>
<accession>E1TJD6</accession>
<feature type="transmembrane region" description="Helical" evidence="8">
    <location>
        <begin position="194"/>
        <end position="213"/>
    </location>
</feature>
<dbReference type="Pfam" id="PF07690">
    <property type="entry name" value="MFS_1"/>
    <property type="match status" value="1"/>
</dbReference>
<feature type="transmembrane region" description="Helical" evidence="8">
    <location>
        <begin position="54"/>
        <end position="73"/>
    </location>
</feature>
<dbReference type="eggNOG" id="COG0477">
    <property type="taxonomic scope" value="Bacteria"/>
</dbReference>
<keyword evidence="2" id="KW-0813">Transport</keyword>